<evidence type="ECO:0000256" key="8">
    <source>
        <dbReference type="SAM" id="Phobius"/>
    </source>
</evidence>
<dbReference type="InterPro" id="IPR052192">
    <property type="entry name" value="Insect_Ionotropic_Sensory_Rcpt"/>
</dbReference>
<comment type="subcellular location">
    <subcellularLocation>
        <location evidence="1">Cell membrane</location>
        <topology evidence="1">Multi-pass membrane protein</topology>
    </subcellularLocation>
</comment>
<keyword evidence="6" id="KW-0675">Receptor</keyword>
<keyword evidence="4 8" id="KW-1133">Transmembrane helix</keyword>
<feature type="signal peptide" evidence="9">
    <location>
        <begin position="1"/>
        <end position="21"/>
    </location>
</feature>
<keyword evidence="5 8" id="KW-0472">Membrane</keyword>
<comment type="caution">
    <text evidence="10">The sequence shown here is derived from an EMBL/GenBank/DDBJ whole genome shotgun (WGS) entry which is preliminary data.</text>
</comment>
<dbReference type="Proteomes" id="UP000708208">
    <property type="component" value="Unassembled WGS sequence"/>
</dbReference>
<name>A0A8J2JJL1_9HEXA</name>
<organism evidence="10 11">
    <name type="scientific">Allacma fusca</name>
    <dbReference type="NCBI Taxonomy" id="39272"/>
    <lineage>
        <taxon>Eukaryota</taxon>
        <taxon>Metazoa</taxon>
        <taxon>Ecdysozoa</taxon>
        <taxon>Arthropoda</taxon>
        <taxon>Hexapoda</taxon>
        <taxon>Collembola</taxon>
        <taxon>Symphypleona</taxon>
        <taxon>Sminthuridae</taxon>
        <taxon>Allacma</taxon>
    </lineage>
</organism>
<dbReference type="OrthoDB" id="6614738at2759"/>
<evidence type="ECO:0000256" key="7">
    <source>
        <dbReference type="ARBA" id="ARBA00023180"/>
    </source>
</evidence>
<keyword evidence="2" id="KW-1003">Cell membrane</keyword>
<proteinExistence type="predicted"/>
<evidence type="ECO:0000256" key="9">
    <source>
        <dbReference type="SAM" id="SignalP"/>
    </source>
</evidence>
<reference evidence="10" key="1">
    <citation type="submission" date="2021-06" db="EMBL/GenBank/DDBJ databases">
        <authorList>
            <person name="Hodson N. C."/>
            <person name="Mongue J. A."/>
            <person name="Jaron S. K."/>
        </authorList>
    </citation>
    <scope>NUCLEOTIDE SEQUENCE</scope>
</reference>
<evidence type="ECO:0000256" key="2">
    <source>
        <dbReference type="ARBA" id="ARBA00022475"/>
    </source>
</evidence>
<dbReference type="EMBL" id="CAJVCH010031299">
    <property type="protein sequence ID" value="CAG7709966.1"/>
    <property type="molecule type" value="Genomic_DNA"/>
</dbReference>
<evidence type="ECO:0000256" key="3">
    <source>
        <dbReference type="ARBA" id="ARBA00022692"/>
    </source>
</evidence>
<dbReference type="AlphaFoldDB" id="A0A8J2JJL1"/>
<feature type="transmembrane region" description="Helical" evidence="8">
    <location>
        <begin position="591"/>
        <end position="618"/>
    </location>
</feature>
<evidence type="ECO:0000256" key="5">
    <source>
        <dbReference type="ARBA" id="ARBA00023136"/>
    </source>
</evidence>
<feature type="chain" id="PRO_5035201538" evidence="9">
    <location>
        <begin position="22"/>
        <end position="642"/>
    </location>
</feature>
<gene>
    <name evidence="10" type="ORF">AFUS01_LOCUS4946</name>
</gene>
<evidence type="ECO:0000256" key="1">
    <source>
        <dbReference type="ARBA" id="ARBA00004651"/>
    </source>
</evidence>
<protein>
    <submittedName>
        <fullName evidence="10">Uncharacterized protein</fullName>
    </submittedName>
</protein>
<sequence length="642" mass="73157">MLFTKHIQCIFQLLLLTPALGIEQLIKELAGEVFPGSSFVVVGGTDFMNSFANLILIPTQSPQLLLSNTDKLSKLQFQPQYYSAIFGMKLSLGCSLVYTQLFVLPQEDHESKGKSEQLDPLNYHLKDLPRIFINSGTLNSLQSEDLQKKLSPFKHNLIVTRNPEYHSEIVKKYTFSTFSKYSWNPIIHLEAKIISKNNLFPDLLTNLNKCFLRISLPKIRARIATKIIEGEERMFRGLYKTLLENFARIRNASLGIVHARGGGTSNLIYNVWNGVMGDIMSKNADIGISVATTLQRYEYVEFSSAIEHTRLTFVTGKPMRIYSWNTLLWPFHSSTWACLFVCVIVVMLILDWIQRHEKYSHQINKRFYHFDILLQMLLEKSVRIPSSHASKMVICGWLLFSLNAATVYKSKYFALLAKPKTETIPKTFQELANSDFSIGLQYLGGAEFYFINTSTSPSFVEIRKDMELIRGLTACYAKTIGRKFCCIAYREMLEYSLSSNFSDKNGESPLVISSDTSFEAPTGLVVQKGTIILEKINRFIGATLNGGLPAWWTKKDMEIVKKLKLEWQKRENLTDTFSEKGRGPIAISLKLLSGGILLALAGWALSLFGFFLEISWFLCIDLILQKIWSDEIVNLFCVHKRK</sequence>
<evidence type="ECO:0000313" key="11">
    <source>
        <dbReference type="Proteomes" id="UP000708208"/>
    </source>
</evidence>
<keyword evidence="11" id="KW-1185">Reference proteome</keyword>
<evidence type="ECO:0000313" key="10">
    <source>
        <dbReference type="EMBL" id="CAG7709966.1"/>
    </source>
</evidence>
<dbReference type="GO" id="GO:0005886">
    <property type="term" value="C:plasma membrane"/>
    <property type="evidence" value="ECO:0007669"/>
    <property type="project" value="UniProtKB-SubCell"/>
</dbReference>
<dbReference type="PANTHER" id="PTHR42643">
    <property type="entry name" value="IONOTROPIC RECEPTOR 20A-RELATED"/>
    <property type="match status" value="1"/>
</dbReference>
<keyword evidence="3 8" id="KW-0812">Transmembrane</keyword>
<accession>A0A8J2JJL1</accession>
<keyword evidence="9" id="KW-0732">Signal</keyword>
<keyword evidence="7" id="KW-0325">Glycoprotein</keyword>
<evidence type="ECO:0000256" key="4">
    <source>
        <dbReference type="ARBA" id="ARBA00022989"/>
    </source>
</evidence>
<feature type="transmembrane region" description="Helical" evidence="8">
    <location>
        <begin position="327"/>
        <end position="350"/>
    </location>
</feature>
<dbReference type="PANTHER" id="PTHR42643:SF39">
    <property type="entry name" value="IONOTROPIC RECEPTOR 56A-RELATED"/>
    <property type="match status" value="1"/>
</dbReference>
<evidence type="ECO:0000256" key="6">
    <source>
        <dbReference type="ARBA" id="ARBA00023170"/>
    </source>
</evidence>